<evidence type="ECO:0000313" key="2">
    <source>
        <dbReference type="Proteomes" id="UP000076078"/>
    </source>
</evidence>
<comment type="caution">
    <text evidence="1">The sequence shown here is derived from an EMBL/GenBank/DDBJ whole genome shotgun (WGS) entry which is preliminary data.</text>
</comment>
<name>A0A152A887_TIELA</name>
<dbReference type="EMBL" id="LODT01000004">
    <property type="protein sequence ID" value="KYR02426.1"/>
    <property type="molecule type" value="Genomic_DNA"/>
</dbReference>
<accession>A0A152A887</accession>
<organism evidence="1 2">
    <name type="scientific">Tieghemostelium lacteum</name>
    <name type="common">Slime mold</name>
    <name type="synonym">Dictyostelium lacteum</name>
    <dbReference type="NCBI Taxonomy" id="361077"/>
    <lineage>
        <taxon>Eukaryota</taxon>
        <taxon>Amoebozoa</taxon>
        <taxon>Evosea</taxon>
        <taxon>Eumycetozoa</taxon>
        <taxon>Dictyostelia</taxon>
        <taxon>Dictyosteliales</taxon>
        <taxon>Raperosteliaceae</taxon>
        <taxon>Tieghemostelium</taxon>
    </lineage>
</organism>
<dbReference type="AlphaFoldDB" id="A0A152A887"/>
<reference evidence="1 2" key="1">
    <citation type="submission" date="2015-12" db="EMBL/GenBank/DDBJ databases">
        <title>Dictyostelia acquired genes for synthesis and detection of signals that induce cell-type specialization by lateral gene transfer from prokaryotes.</title>
        <authorList>
            <person name="Gloeckner G."/>
            <person name="Schaap P."/>
        </authorList>
    </citation>
    <scope>NUCLEOTIDE SEQUENCE [LARGE SCALE GENOMIC DNA]</scope>
    <source>
        <strain evidence="1 2">TK</strain>
    </source>
</reference>
<dbReference type="Proteomes" id="UP000076078">
    <property type="component" value="Unassembled WGS sequence"/>
</dbReference>
<protein>
    <submittedName>
        <fullName evidence="1">Uncharacterized protein</fullName>
    </submittedName>
</protein>
<keyword evidence="2" id="KW-1185">Reference proteome</keyword>
<dbReference type="SUPFAM" id="SSF52047">
    <property type="entry name" value="RNI-like"/>
    <property type="match status" value="1"/>
</dbReference>
<dbReference type="InParanoid" id="A0A152A887"/>
<gene>
    <name evidence="1" type="ORF">DLAC_01266</name>
</gene>
<proteinExistence type="predicted"/>
<evidence type="ECO:0000313" key="1">
    <source>
        <dbReference type="EMBL" id="KYR02426.1"/>
    </source>
</evidence>
<sequence>MEIASKYNSIYKLDAGKNRELSLNAFYDRPIPVESAVNCINRFNLAYFVLEEANWDEMLLIQSNSLRRLEIVNLINIQQKEYNSLLDNNANLEIFLLSSIALGSYDLVLLSESLVNHTSLQKITIEVPTCTASLEQLAHYLNRNSIIKYINLFIRNIINGGDNHGIKNITLETLKLGSKYNDTSTIIESQWNSISNLKRIKLYSLKQEGILMNSIINFHTSVKKITLYIDYHCRDFNMAIEKLISMNILTLTSFKLVYEPYTLLPEFVDAIIEALKVNNTLTNLYSPSDIAKQFIKLNHPSIKSLIVQARDFYYDEFLVDNTSLEHVEIRSQLHSLDSAAQSFFKVIQSNTHLKSYKYNKNSIKTNRQSDYEKAQLTNYYKTHPNPILPHNLKFYNNWGFNIWSLIKQ</sequence>